<dbReference type="SMART" id="SM00736">
    <property type="entry name" value="CADG"/>
    <property type="match status" value="1"/>
</dbReference>
<dbReference type="EMBL" id="JAFKCV010000001">
    <property type="protein sequence ID" value="MBN7824084.1"/>
    <property type="molecule type" value="Genomic_DNA"/>
</dbReference>
<dbReference type="RefSeq" id="WP_206572179.1">
    <property type="nucleotide sequence ID" value="NZ_JAFKCV010000001.1"/>
</dbReference>
<dbReference type="InterPro" id="IPR015919">
    <property type="entry name" value="Cadherin-like_sf"/>
</dbReference>
<dbReference type="Proteomes" id="UP000664654">
    <property type="component" value="Unassembled WGS sequence"/>
</dbReference>
<dbReference type="Pfam" id="PF05345">
    <property type="entry name" value="He_PIG"/>
    <property type="match status" value="1"/>
</dbReference>
<feature type="chain" id="PRO_5038110807" evidence="2">
    <location>
        <begin position="20"/>
        <end position="826"/>
    </location>
</feature>
<reference evidence="4" key="1">
    <citation type="submission" date="2021-03" db="EMBL/GenBank/DDBJ databases">
        <title>novel species isolated from a fishpond in China.</title>
        <authorList>
            <person name="Lu H."/>
            <person name="Cai Z."/>
        </authorList>
    </citation>
    <scope>NUCLEOTIDE SEQUENCE</scope>
    <source>
        <strain evidence="4">JCM 30855</strain>
    </source>
</reference>
<dbReference type="GO" id="GO:0005509">
    <property type="term" value="F:calcium ion binding"/>
    <property type="evidence" value="ECO:0007669"/>
    <property type="project" value="InterPro"/>
</dbReference>
<accession>A0A939IPK5</accession>
<evidence type="ECO:0000256" key="1">
    <source>
        <dbReference type="SAM" id="MobiDB-lite"/>
    </source>
</evidence>
<dbReference type="InterPro" id="IPR013783">
    <property type="entry name" value="Ig-like_fold"/>
</dbReference>
<evidence type="ECO:0000313" key="5">
    <source>
        <dbReference type="Proteomes" id="UP000664654"/>
    </source>
</evidence>
<gene>
    <name evidence="4" type="ORF">J0A66_02490</name>
</gene>
<feature type="domain" description="Dystroglycan-type cadherin-like" evidence="3">
    <location>
        <begin position="43"/>
        <end position="135"/>
    </location>
</feature>
<feature type="signal peptide" evidence="2">
    <location>
        <begin position="1"/>
        <end position="19"/>
    </location>
</feature>
<dbReference type="SUPFAM" id="SSF49313">
    <property type="entry name" value="Cadherin-like"/>
    <property type="match status" value="1"/>
</dbReference>
<sequence>MTRSRFSSFLYVLSVLLLAGCGGGGGSDSPAPTTPPAPVNNAPSISGTPATSVDEGSGYSFAPSAADADGDSLTFSVTNLPAWASFNAETGEISGTPSREHAGSYPDISISVSDGSLSRALPGFTVQVLAVRNITLAGKATDAPLVNAQVTTTVGQREFSASTDAQGNYSLPIVLRDTEYQPEDLLTLKARGTGEQTHIELISQVASFESLIEMASSEEQLAAGQWHRLNLTQLSTAKYLLASDKNNGSAATTYSLLEDLEEAVDAECIQTLSGLIKLLADHTAYPVPENKTTLSLWQNDENSTWEAAILWLNEQGLRDTDGNYAPTFALDLQEAITTTLNDSDVVPAITDEDLIGVHIIADAPQQGYVPSSGEVLELRADGSGTAYIEADKGGDLDAHQFEFSWIRDGNSVSLTFPERVEKESFSRSLNRETGSYSYQILADEYGFGQEVVNNVTANDDKIIWRPYLRRQTHTQTFQLMPNTNGYIWLAGEHQVSYRLDIPTGFVAGYLPEESPVSVKTLGIDKQLYVKVQEGLSEFEGSLANGQWALPVLYRLPWYEGTSFATQVTENENFHQDIVEVNGLPTTAELSQQQVIAEALSHQIKLTVGNDQYQYIPFASNDLLYAVLVNYSVGGELDKRVVRWMSKVNKPDDALSQITSEMITELPLGWRAVSQSHFGYWKSSEYNGDGLLIYDHLYVYQLEENNGLKVIDRDPYADISAPRFRVSEIYGDGSWEVNTDGKLVLGKDFYDSTTGLLKGYRFRYWTLLGGNEQDYLVIEEVKWFDDWNENGEIDPLEDGYLVFPHLKWLKKTDLSQWQEAWANTNLD</sequence>
<dbReference type="PROSITE" id="PS51257">
    <property type="entry name" value="PROKAR_LIPOPROTEIN"/>
    <property type="match status" value="1"/>
</dbReference>
<dbReference type="Gene3D" id="2.60.40.10">
    <property type="entry name" value="Immunoglobulins"/>
    <property type="match status" value="1"/>
</dbReference>
<dbReference type="AlphaFoldDB" id="A0A939IPK5"/>
<comment type="caution">
    <text evidence="4">The sequence shown here is derived from an EMBL/GenBank/DDBJ whole genome shotgun (WGS) entry which is preliminary data.</text>
</comment>
<protein>
    <submittedName>
        <fullName evidence="4">Ig domain-containing protein</fullName>
    </submittedName>
</protein>
<keyword evidence="2" id="KW-0732">Signal</keyword>
<name>A0A939IPK5_9ALTE</name>
<dbReference type="InterPro" id="IPR006644">
    <property type="entry name" value="Cadg"/>
</dbReference>
<dbReference type="GO" id="GO:0016020">
    <property type="term" value="C:membrane"/>
    <property type="evidence" value="ECO:0007669"/>
    <property type="project" value="InterPro"/>
</dbReference>
<proteinExistence type="predicted"/>
<evidence type="ECO:0000256" key="2">
    <source>
        <dbReference type="SAM" id="SignalP"/>
    </source>
</evidence>
<organism evidence="4 5">
    <name type="scientific">Bowmanella dokdonensis</name>
    <dbReference type="NCBI Taxonomy" id="751969"/>
    <lineage>
        <taxon>Bacteria</taxon>
        <taxon>Pseudomonadati</taxon>
        <taxon>Pseudomonadota</taxon>
        <taxon>Gammaproteobacteria</taxon>
        <taxon>Alteromonadales</taxon>
        <taxon>Alteromonadaceae</taxon>
        <taxon>Bowmanella</taxon>
    </lineage>
</organism>
<evidence type="ECO:0000259" key="3">
    <source>
        <dbReference type="SMART" id="SM00736"/>
    </source>
</evidence>
<feature type="region of interest" description="Disordered" evidence="1">
    <location>
        <begin position="24"/>
        <end position="58"/>
    </location>
</feature>
<keyword evidence="5" id="KW-1185">Reference proteome</keyword>
<evidence type="ECO:0000313" key="4">
    <source>
        <dbReference type="EMBL" id="MBN7824084.1"/>
    </source>
</evidence>